<feature type="compositionally biased region" description="Polar residues" evidence="10">
    <location>
        <begin position="648"/>
        <end position="663"/>
    </location>
</feature>
<evidence type="ECO:0000256" key="4">
    <source>
        <dbReference type="ARBA" id="ARBA00022737"/>
    </source>
</evidence>
<feature type="region of interest" description="Disordered" evidence="10">
    <location>
        <begin position="610"/>
        <end position="632"/>
    </location>
</feature>
<evidence type="ECO:0000256" key="3">
    <source>
        <dbReference type="ARBA" id="ARBA00022574"/>
    </source>
</evidence>
<evidence type="ECO:0000313" key="12">
    <source>
        <dbReference type="EMBL" id="WAR09482.1"/>
    </source>
</evidence>
<evidence type="ECO:0000256" key="2">
    <source>
        <dbReference type="ARBA" id="ARBA00007306"/>
    </source>
</evidence>
<proteinExistence type="inferred from homology"/>
<evidence type="ECO:0000256" key="6">
    <source>
        <dbReference type="ARBA" id="ARBA00022853"/>
    </source>
</evidence>
<dbReference type="InterPro" id="IPR055410">
    <property type="entry name" value="Beta-prop_CAF1B_HIR1"/>
</dbReference>
<keyword evidence="7" id="KW-0234">DNA repair</keyword>
<evidence type="ECO:0000256" key="7">
    <source>
        <dbReference type="ARBA" id="ARBA00023204"/>
    </source>
</evidence>
<feature type="region of interest" description="Disordered" evidence="10">
    <location>
        <begin position="648"/>
        <end position="720"/>
    </location>
</feature>
<keyword evidence="6" id="KW-0156">Chromatin regulator</keyword>
<gene>
    <name evidence="12" type="ORF">MAR_019440</name>
</gene>
<dbReference type="InterPro" id="IPR001680">
    <property type="entry name" value="WD40_rpt"/>
</dbReference>
<dbReference type="Proteomes" id="UP001164746">
    <property type="component" value="Chromosome 6"/>
</dbReference>
<dbReference type="InterPro" id="IPR015943">
    <property type="entry name" value="WD40/YVTN_repeat-like_dom_sf"/>
</dbReference>
<evidence type="ECO:0000313" key="13">
    <source>
        <dbReference type="Proteomes" id="UP001164746"/>
    </source>
</evidence>
<accession>A0ABY7EKJ7</accession>
<dbReference type="PANTHER" id="PTHR15271">
    <property type="entry name" value="CHROMATIN ASSEMBLY FACTOR 1 SUBUNIT B"/>
    <property type="match status" value="1"/>
</dbReference>
<protein>
    <submittedName>
        <fullName evidence="12">CAF1B-like protein</fullName>
    </submittedName>
</protein>
<dbReference type="InterPro" id="IPR001632">
    <property type="entry name" value="WD40_G-protein_beta-like"/>
</dbReference>
<feature type="repeat" description="WD" evidence="9">
    <location>
        <begin position="321"/>
        <end position="362"/>
    </location>
</feature>
<feature type="repeat" description="WD" evidence="9">
    <location>
        <begin position="279"/>
        <end position="320"/>
    </location>
</feature>
<dbReference type="EMBL" id="CP111017">
    <property type="protein sequence ID" value="WAR09482.1"/>
    <property type="molecule type" value="Genomic_DNA"/>
</dbReference>
<evidence type="ECO:0000256" key="1">
    <source>
        <dbReference type="ARBA" id="ARBA00004123"/>
    </source>
</evidence>
<feature type="repeat" description="WD" evidence="9">
    <location>
        <begin position="218"/>
        <end position="259"/>
    </location>
</feature>
<evidence type="ECO:0000256" key="9">
    <source>
        <dbReference type="PROSITE-ProRule" id="PRU00221"/>
    </source>
</evidence>
<keyword evidence="8" id="KW-0539">Nucleus</keyword>
<keyword evidence="13" id="KW-1185">Reference proteome</keyword>
<dbReference type="SUPFAM" id="SSF50978">
    <property type="entry name" value="WD40 repeat-like"/>
    <property type="match status" value="1"/>
</dbReference>
<dbReference type="PRINTS" id="PR00319">
    <property type="entry name" value="GPROTEINB"/>
</dbReference>
<dbReference type="Gene3D" id="2.130.10.10">
    <property type="entry name" value="YVTN repeat-like/Quinoprotein amine dehydrogenase"/>
    <property type="match status" value="2"/>
</dbReference>
<evidence type="ECO:0000256" key="8">
    <source>
        <dbReference type="ARBA" id="ARBA00023242"/>
    </source>
</evidence>
<feature type="region of interest" description="Disordered" evidence="10">
    <location>
        <begin position="370"/>
        <end position="389"/>
    </location>
</feature>
<dbReference type="PROSITE" id="PS00678">
    <property type="entry name" value="WD_REPEATS_1"/>
    <property type="match status" value="1"/>
</dbReference>
<dbReference type="SMART" id="SM00320">
    <property type="entry name" value="WD40"/>
    <property type="match status" value="5"/>
</dbReference>
<keyword evidence="5" id="KW-0227">DNA damage</keyword>
<evidence type="ECO:0000256" key="10">
    <source>
        <dbReference type="SAM" id="MobiDB-lite"/>
    </source>
</evidence>
<dbReference type="Pfam" id="PF24105">
    <property type="entry name" value="Beta-prop_CAF1B_HIR1"/>
    <property type="match status" value="1"/>
</dbReference>
<dbReference type="InterPro" id="IPR036322">
    <property type="entry name" value="WD40_repeat_dom_sf"/>
</dbReference>
<keyword evidence="4" id="KW-0677">Repeat</keyword>
<feature type="region of interest" description="Disordered" evidence="10">
    <location>
        <begin position="562"/>
        <end position="593"/>
    </location>
</feature>
<feature type="compositionally biased region" description="Polar residues" evidence="10">
    <location>
        <begin position="683"/>
        <end position="709"/>
    </location>
</feature>
<name>A0ABY7EKJ7_MYAAR</name>
<dbReference type="PANTHER" id="PTHR15271:SF4">
    <property type="entry name" value="CHROMATIN ASSEMBLY FACTOR 1 SUBUNIT B"/>
    <property type="match status" value="1"/>
</dbReference>
<organism evidence="12 13">
    <name type="scientific">Mya arenaria</name>
    <name type="common">Soft-shell clam</name>
    <dbReference type="NCBI Taxonomy" id="6604"/>
    <lineage>
        <taxon>Eukaryota</taxon>
        <taxon>Metazoa</taxon>
        <taxon>Spiralia</taxon>
        <taxon>Lophotrochozoa</taxon>
        <taxon>Mollusca</taxon>
        <taxon>Bivalvia</taxon>
        <taxon>Autobranchia</taxon>
        <taxon>Heteroconchia</taxon>
        <taxon>Euheterodonta</taxon>
        <taxon>Imparidentia</taxon>
        <taxon>Neoheterodontei</taxon>
        <taxon>Myida</taxon>
        <taxon>Myoidea</taxon>
        <taxon>Myidae</taxon>
        <taxon>Mya</taxon>
    </lineage>
</organism>
<dbReference type="InterPro" id="IPR045145">
    <property type="entry name" value="PTHR15271"/>
</dbReference>
<comment type="subcellular location">
    <subcellularLocation>
        <location evidence="1">Nucleus</location>
    </subcellularLocation>
</comment>
<sequence>MRGVDLWFARRWSGACEALACGMRVVGLRYAMRWPAACEALACGMQGVCLWHARYWHVTCEALICDRRCVNLWHANVGLWQARRMPVASEAITCGMGGVDLWHVMGGVGMWRAKLWPLAWEALACCMGGKCCIFYYFKTQENAYCHATVICVLVLSKMKVTTPEISWHERDPIYSVDIQPGSRSVRRLVSGGVDKFVRIWQIKEDIDGKACVDFLANLKRHTKAVNVCRFSPDGEVLATAGDDSVIIFWKLSETEAPSVNIFQEDEEDNKENWCMLKILRGHLEDIYDVSWSADGKFMISGSVDNSAILWDLTKDQKICLINEHNSFVQGVAWDPRNEFVATLSPDRSCRVYNIATRNCVHNIKKMSLPASHTVKPSSENDEENKESKPKTFRMFHDDTMRSPDGELLIIPAGLVETDPVTNATFVFTRACLNKPALYLPSPDKVTIAVRCCPQKFQLRKIPKNLHIEQDQENNNMKEWEKYSTLFCLPYRMVFAVATEDSIQLYDTQQPQPFGYVTNIHYHQLSDLAWSSNGCTLVASSTDGYCTLSIAMDTETTSDSLNLHLENSTDSNNSGEKTGTKHPSPPKPAPVPMMMKVKSADGKPRNIQITTLSSVPSASGDAASEPQIKVRSADGKPKNVQFTTLATFTSPKNKQPMSPSSATSKILKEKTRNNSGSECVVIEDSNSPIKLSTLESTPKSASISNKTGVTPKSGDTPKSTPKRVQLTTIKLFDSSPSLLWTSSPYCGHPVPTVDIQSLLWTSSLYCGHQVPTVDIQSLLWTSSPYCGHPVPTVDIQSLLWIFSPHCGSSVLIVDIQSLLWTSSPYCGHQVPTVDIQSLLWTSSPYCGHPVPTVDIQSLLWTSSPYCRHPVPTMDIKSLLWTSSPYCGHPVLTVDIQSLLWTSSPYCGHPVPTVDIQSLLWTSSPYCGHPVLTVDIQSLL</sequence>
<keyword evidence="3 9" id="KW-0853">WD repeat</keyword>
<evidence type="ECO:0000259" key="11">
    <source>
        <dbReference type="Pfam" id="PF24105"/>
    </source>
</evidence>
<dbReference type="PROSITE" id="PS50294">
    <property type="entry name" value="WD_REPEATS_REGION"/>
    <property type="match status" value="2"/>
</dbReference>
<comment type="similarity">
    <text evidence="2">Belongs to the WD repeat HIR1 family.</text>
</comment>
<reference evidence="12" key="1">
    <citation type="submission" date="2022-11" db="EMBL/GenBank/DDBJ databases">
        <title>Centuries of genome instability and evolution in soft-shell clam transmissible cancer (bioRxiv).</title>
        <authorList>
            <person name="Hart S.F.M."/>
            <person name="Yonemitsu M.A."/>
            <person name="Giersch R.M."/>
            <person name="Beal B.F."/>
            <person name="Arriagada G."/>
            <person name="Davis B.W."/>
            <person name="Ostrander E.A."/>
            <person name="Goff S.P."/>
            <person name="Metzger M.J."/>
        </authorList>
    </citation>
    <scope>NUCLEOTIDE SEQUENCE</scope>
    <source>
        <strain evidence="12">MELC-2E11</strain>
        <tissue evidence="12">Siphon/mantle</tissue>
    </source>
</reference>
<feature type="domain" description="CAF1B/HIR1 beta-propeller" evidence="11">
    <location>
        <begin position="158"/>
        <end position="548"/>
    </location>
</feature>
<dbReference type="PROSITE" id="PS50082">
    <property type="entry name" value="WD_REPEATS_2"/>
    <property type="match status" value="3"/>
</dbReference>
<feature type="compositionally biased region" description="Polar residues" evidence="10">
    <location>
        <begin position="562"/>
        <end position="576"/>
    </location>
</feature>
<evidence type="ECO:0000256" key="5">
    <source>
        <dbReference type="ARBA" id="ARBA00022763"/>
    </source>
</evidence>
<dbReference type="InterPro" id="IPR019775">
    <property type="entry name" value="WD40_repeat_CS"/>
</dbReference>